<dbReference type="RefSeq" id="WP_129048725.1">
    <property type="nucleotide sequence ID" value="NZ_SDHX01000002.1"/>
</dbReference>
<dbReference type="CDD" id="cd00082">
    <property type="entry name" value="HisKA"/>
    <property type="match status" value="1"/>
</dbReference>
<keyword evidence="9" id="KW-0902">Two-component regulatory system</keyword>
<comment type="caution">
    <text evidence="14">The sequence shown here is derived from an EMBL/GenBank/DDBJ whole genome shotgun (WGS) entry which is preliminary data.</text>
</comment>
<feature type="domain" description="Histidine kinase" evidence="12">
    <location>
        <begin position="241"/>
        <end position="454"/>
    </location>
</feature>
<keyword evidence="15" id="KW-1185">Reference proteome</keyword>
<keyword evidence="7 14" id="KW-0418">Kinase</keyword>
<evidence type="ECO:0000256" key="11">
    <source>
        <dbReference type="SAM" id="Phobius"/>
    </source>
</evidence>
<dbReference type="Gene3D" id="1.10.287.130">
    <property type="match status" value="1"/>
</dbReference>
<evidence type="ECO:0000256" key="3">
    <source>
        <dbReference type="ARBA" id="ARBA00012438"/>
    </source>
</evidence>
<feature type="transmembrane region" description="Helical" evidence="11">
    <location>
        <begin position="6"/>
        <end position="27"/>
    </location>
</feature>
<evidence type="ECO:0000259" key="12">
    <source>
        <dbReference type="PROSITE" id="PS50109"/>
    </source>
</evidence>
<keyword evidence="10 11" id="KW-0472">Membrane</keyword>
<dbReference type="CDD" id="cd06225">
    <property type="entry name" value="HAMP"/>
    <property type="match status" value="1"/>
</dbReference>
<comment type="subcellular location">
    <subcellularLocation>
        <location evidence="2">Membrane</location>
    </subcellularLocation>
</comment>
<dbReference type="Pfam" id="PF00512">
    <property type="entry name" value="HisKA"/>
    <property type="match status" value="1"/>
</dbReference>
<evidence type="ECO:0000256" key="2">
    <source>
        <dbReference type="ARBA" id="ARBA00004370"/>
    </source>
</evidence>
<evidence type="ECO:0000256" key="5">
    <source>
        <dbReference type="ARBA" id="ARBA00022679"/>
    </source>
</evidence>
<dbReference type="EMBL" id="SDHX01000002">
    <property type="protein sequence ID" value="RXK53137.1"/>
    <property type="molecule type" value="Genomic_DNA"/>
</dbReference>
<dbReference type="GO" id="GO:0000155">
    <property type="term" value="F:phosphorelay sensor kinase activity"/>
    <property type="evidence" value="ECO:0007669"/>
    <property type="project" value="InterPro"/>
</dbReference>
<keyword evidence="5" id="KW-0808">Transferase</keyword>
<dbReference type="SUPFAM" id="SSF55874">
    <property type="entry name" value="ATPase domain of HSP90 chaperone/DNA topoisomerase II/histidine kinase"/>
    <property type="match status" value="1"/>
</dbReference>
<organism evidence="14 15">
    <name type="scientific">Oleiharenicola lentus</name>
    <dbReference type="NCBI Taxonomy" id="2508720"/>
    <lineage>
        <taxon>Bacteria</taxon>
        <taxon>Pseudomonadati</taxon>
        <taxon>Verrucomicrobiota</taxon>
        <taxon>Opitutia</taxon>
        <taxon>Opitutales</taxon>
        <taxon>Opitutaceae</taxon>
        <taxon>Oleiharenicola</taxon>
    </lineage>
</organism>
<dbReference type="Gene3D" id="6.10.340.10">
    <property type="match status" value="1"/>
</dbReference>
<dbReference type="NCBIfam" id="NF008312">
    <property type="entry name" value="PRK11100.1"/>
    <property type="match status" value="1"/>
</dbReference>
<evidence type="ECO:0000256" key="9">
    <source>
        <dbReference type="ARBA" id="ARBA00023012"/>
    </source>
</evidence>
<evidence type="ECO:0000256" key="4">
    <source>
        <dbReference type="ARBA" id="ARBA00022553"/>
    </source>
</evidence>
<dbReference type="PRINTS" id="PR00344">
    <property type="entry name" value="BCTRLSENSOR"/>
</dbReference>
<dbReference type="PANTHER" id="PTHR45436:SF10">
    <property type="entry name" value="HISTIDINE KINASE"/>
    <property type="match status" value="1"/>
</dbReference>
<dbReference type="InterPro" id="IPR003594">
    <property type="entry name" value="HATPase_dom"/>
</dbReference>
<dbReference type="InterPro" id="IPR003661">
    <property type="entry name" value="HisK_dim/P_dom"/>
</dbReference>
<dbReference type="InterPro" id="IPR004358">
    <property type="entry name" value="Sig_transdc_His_kin-like_C"/>
</dbReference>
<dbReference type="GO" id="GO:0016020">
    <property type="term" value="C:membrane"/>
    <property type="evidence" value="ECO:0007669"/>
    <property type="project" value="UniProtKB-SubCell"/>
</dbReference>
<evidence type="ECO:0000256" key="8">
    <source>
        <dbReference type="ARBA" id="ARBA00022989"/>
    </source>
</evidence>
<name>A0A4Q1C430_9BACT</name>
<sequence length="454" mass="49814">MRIRTAIFAVYVGASALGLTAVTSLVLRDVRLRYVESMRRTLGDTAAYMAAFAAPASPAEDWTAKLATLPKQVAMLRVFACDRDGRVLFDSAGRDVGQVYQWNMFGGGRWASENYTQPNVAVVDGELRVVSRVLAGESHLGWVGVGRPLAAVEQGVREARWRLVFYIGLIAGGMIVLGWWIAARLTHSLEKLTAYARSVRDGRKATPPGSKAREIAELGRAFEEMREALEGRQNVERYTQTLAHEVKAPLAAIRGAAELLDETMPPMQRQLFLSNIRKEAARIQRIIDRLLELSSLEARKDLQQIAEVPAAKLAQVAADVVRSAYAARNVTLHVQESDGPALQGEAVLLREALVNLLQNALDFSPPGGKVSLGWVREPQKVVFRVEDSGPGVPDYALPRVFERFYSLPRPDTERKSTGLGLALVREIAHLHGGDAALENRPEGGARATLWLPAE</sequence>
<evidence type="ECO:0000313" key="14">
    <source>
        <dbReference type="EMBL" id="RXK53137.1"/>
    </source>
</evidence>
<dbReference type="InterPro" id="IPR036097">
    <property type="entry name" value="HisK_dim/P_sf"/>
</dbReference>
<dbReference type="Pfam" id="PF00672">
    <property type="entry name" value="HAMP"/>
    <property type="match status" value="1"/>
</dbReference>
<gene>
    <name evidence="14" type="primary">creC</name>
    <name evidence="14" type="ORF">ESB00_15630</name>
</gene>
<keyword evidence="6 11" id="KW-0812">Transmembrane</keyword>
<dbReference type="Proteomes" id="UP000290218">
    <property type="component" value="Unassembled WGS sequence"/>
</dbReference>
<dbReference type="InterPro" id="IPR036890">
    <property type="entry name" value="HATPase_C_sf"/>
</dbReference>
<dbReference type="SUPFAM" id="SSF47384">
    <property type="entry name" value="Homodimeric domain of signal transducing histidine kinase"/>
    <property type="match status" value="1"/>
</dbReference>
<evidence type="ECO:0000313" key="15">
    <source>
        <dbReference type="Proteomes" id="UP000290218"/>
    </source>
</evidence>
<feature type="transmembrane region" description="Helical" evidence="11">
    <location>
        <begin position="163"/>
        <end position="182"/>
    </location>
</feature>
<feature type="domain" description="HAMP" evidence="13">
    <location>
        <begin position="183"/>
        <end position="234"/>
    </location>
</feature>
<evidence type="ECO:0000259" key="13">
    <source>
        <dbReference type="PROSITE" id="PS50885"/>
    </source>
</evidence>
<dbReference type="SMART" id="SM00304">
    <property type="entry name" value="HAMP"/>
    <property type="match status" value="1"/>
</dbReference>
<dbReference type="InterPro" id="IPR005467">
    <property type="entry name" value="His_kinase_dom"/>
</dbReference>
<dbReference type="PROSITE" id="PS50109">
    <property type="entry name" value="HIS_KIN"/>
    <property type="match status" value="1"/>
</dbReference>
<dbReference type="AlphaFoldDB" id="A0A4Q1C430"/>
<dbReference type="SMART" id="SM00387">
    <property type="entry name" value="HATPase_c"/>
    <property type="match status" value="1"/>
</dbReference>
<proteinExistence type="predicted"/>
<accession>A0A4Q1C430</accession>
<evidence type="ECO:0000256" key="1">
    <source>
        <dbReference type="ARBA" id="ARBA00000085"/>
    </source>
</evidence>
<dbReference type="InterPro" id="IPR003660">
    <property type="entry name" value="HAMP_dom"/>
</dbReference>
<keyword evidence="8 11" id="KW-1133">Transmembrane helix</keyword>
<dbReference type="PROSITE" id="PS50885">
    <property type="entry name" value="HAMP"/>
    <property type="match status" value="1"/>
</dbReference>
<evidence type="ECO:0000256" key="7">
    <source>
        <dbReference type="ARBA" id="ARBA00022777"/>
    </source>
</evidence>
<protein>
    <recommendedName>
        <fullName evidence="3">histidine kinase</fullName>
        <ecNumber evidence="3">2.7.13.3</ecNumber>
    </recommendedName>
</protein>
<comment type="catalytic activity">
    <reaction evidence="1">
        <text>ATP + protein L-histidine = ADP + protein N-phospho-L-histidine.</text>
        <dbReference type="EC" id="2.7.13.3"/>
    </reaction>
</comment>
<dbReference type="Gene3D" id="3.30.565.10">
    <property type="entry name" value="Histidine kinase-like ATPase, C-terminal domain"/>
    <property type="match status" value="1"/>
</dbReference>
<dbReference type="InterPro" id="IPR050428">
    <property type="entry name" value="TCS_sensor_his_kinase"/>
</dbReference>
<evidence type="ECO:0000256" key="6">
    <source>
        <dbReference type="ARBA" id="ARBA00022692"/>
    </source>
</evidence>
<keyword evidence="4" id="KW-0597">Phosphoprotein</keyword>
<dbReference type="Pfam" id="PF02518">
    <property type="entry name" value="HATPase_c"/>
    <property type="match status" value="1"/>
</dbReference>
<dbReference type="PANTHER" id="PTHR45436">
    <property type="entry name" value="SENSOR HISTIDINE KINASE YKOH"/>
    <property type="match status" value="1"/>
</dbReference>
<evidence type="ECO:0000256" key="10">
    <source>
        <dbReference type="ARBA" id="ARBA00023136"/>
    </source>
</evidence>
<dbReference type="SMART" id="SM00388">
    <property type="entry name" value="HisKA"/>
    <property type="match status" value="1"/>
</dbReference>
<dbReference type="EC" id="2.7.13.3" evidence="3"/>
<dbReference type="OrthoDB" id="9813151at2"/>
<reference evidence="14 15" key="1">
    <citation type="submission" date="2019-01" db="EMBL/GenBank/DDBJ databases">
        <title>Lacunisphaera sp. strain TWA-58.</title>
        <authorList>
            <person name="Chen W.-M."/>
        </authorList>
    </citation>
    <scope>NUCLEOTIDE SEQUENCE [LARGE SCALE GENOMIC DNA]</scope>
    <source>
        <strain evidence="14 15">TWA-58</strain>
    </source>
</reference>